<proteinExistence type="predicted"/>
<reference evidence="1" key="1">
    <citation type="submission" date="2018-02" db="EMBL/GenBank/DDBJ databases">
        <title>Rhizophora mucronata_Transcriptome.</title>
        <authorList>
            <person name="Meera S.P."/>
            <person name="Sreeshan A."/>
            <person name="Augustine A."/>
        </authorList>
    </citation>
    <scope>NUCLEOTIDE SEQUENCE</scope>
    <source>
        <tissue evidence="1">Leaf</tissue>
    </source>
</reference>
<organism evidence="1">
    <name type="scientific">Rhizophora mucronata</name>
    <name type="common">Asiatic mangrove</name>
    <dbReference type="NCBI Taxonomy" id="61149"/>
    <lineage>
        <taxon>Eukaryota</taxon>
        <taxon>Viridiplantae</taxon>
        <taxon>Streptophyta</taxon>
        <taxon>Embryophyta</taxon>
        <taxon>Tracheophyta</taxon>
        <taxon>Spermatophyta</taxon>
        <taxon>Magnoliopsida</taxon>
        <taxon>eudicotyledons</taxon>
        <taxon>Gunneridae</taxon>
        <taxon>Pentapetalae</taxon>
        <taxon>rosids</taxon>
        <taxon>fabids</taxon>
        <taxon>Malpighiales</taxon>
        <taxon>Rhizophoraceae</taxon>
        <taxon>Rhizophora</taxon>
    </lineage>
</organism>
<name>A0A2P2IKU9_RHIMU</name>
<dbReference type="AlphaFoldDB" id="A0A2P2IKU9"/>
<protein>
    <submittedName>
        <fullName evidence="1">Uncharacterized protein</fullName>
    </submittedName>
</protein>
<evidence type="ECO:0000313" key="1">
    <source>
        <dbReference type="EMBL" id="MBW81870.1"/>
    </source>
</evidence>
<dbReference type="EMBL" id="GGEC01001387">
    <property type="protein sequence ID" value="MBW81870.1"/>
    <property type="molecule type" value="Transcribed_RNA"/>
</dbReference>
<accession>A0A2P2IKU9</accession>
<sequence length="26" mass="3083">MCYLLKLENISHSLKKECHKPFPIPI</sequence>